<proteinExistence type="predicted"/>
<evidence type="ECO:0000313" key="2">
    <source>
        <dbReference type="Proteomes" id="UP001469553"/>
    </source>
</evidence>
<name>A0ABV1A093_9TELE</name>
<dbReference type="Proteomes" id="UP001469553">
    <property type="component" value="Unassembled WGS sequence"/>
</dbReference>
<organism evidence="1 2">
    <name type="scientific">Ameca splendens</name>
    <dbReference type="NCBI Taxonomy" id="208324"/>
    <lineage>
        <taxon>Eukaryota</taxon>
        <taxon>Metazoa</taxon>
        <taxon>Chordata</taxon>
        <taxon>Craniata</taxon>
        <taxon>Vertebrata</taxon>
        <taxon>Euteleostomi</taxon>
        <taxon>Actinopterygii</taxon>
        <taxon>Neopterygii</taxon>
        <taxon>Teleostei</taxon>
        <taxon>Neoteleostei</taxon>
        <taxon>Acanthomorphata</taxon>
        <taxon>Ovalentaria</taxon>
        <taxon>Atherinomorphae</taxon>
        <taxon>Cyprinodontiformes</taxon>
        <taxon>Goodeidae</taxon>
        <taxon>Ameca</taxon>
    </lineage>
</organism>
<keyword evidence="2" id="KW-1185">Reference proteome</keyword>
<evidence type="ECO:0000313" key="1">
    <source>
        <dbReference type="EMBL" id="MEQ2311830.1"/>
    </source>
</evidence>
<protein>
    <submittedName>
        <fullName evidence="1">Uncharacterized protein</fullName>
    </submittedName>
</protein>
<sequence>MFGIRHNPARIKKGSPTLWKPFSPYTGSCLWFLEQRWTKCTYQGQARPAAGASASGAHQLPTIELSLIRRQGGRKPCSQWELRYWTINAEESLHKYI</sequence>
<accession>A0ABV1A093</accession>
<reference evidence="1 2" key="1">
    <citation type="submission" date="2021-06" db="EMBL/GenBank/DDBJ databases">
        <authorList>
            <person name="Palmer J.M."/>
        </authorList>
    </citation>
    <scope>NUCLEOTIDE SEQUENCE [LARGE SCALE GENOMIC DNA]</scope>
    <source>
        <strain evidence="1 2">AS_MEX2019</strain>
        <tissue evidence="1">Muscle</tissue>
    </source>
</reference>
<comment type="caution">
    <text evidence="1">The sequence shown here is derived from an EMBL/GenBank/DDBJ whole genome shotgun (WGS) entry which is preliminary data.</text>
</comment>
<dbReference type="EMBL" id="JAHRIP010077588">
    <property type="protein sequence ID" value="MEQ2311830.1"/>
    <property type="molecule type" value="Genomic_DNA"/>
</dbReference>
<gene>
    <name evidence="1" type="ORF">AMECASPLE_024570</name>
</gene>